<protein>
    <submittedName>
        <fullName evidence="2">Energy transducer TonB</fullName>
    </submittedName>
</protein>
<name>A0A437RG12_9BURK</name>
<proteinExistence type="predicted"/>
<feature type="region of interest" description="Disordered" evidence="1">
    <location>
        <begin position="1"/>
        <end position="80"/>
    </location>
</feature>
<evidence type="ECO:0000256" key="1">
    <source>
        <dbReference type="SAM" id="MobiDB-lite"/>
    </source>
</evidence>
<evidence type="ECO:0000313" key="3">
    <source>
        <dbReference type="Proteomes" id="UP000285575"/>
    </source>
</evidence>
<dbReference type="EMBL" id="SACR01000004">
    <property type="protein sequence ID" value="RVU45648.1"/>
    <property type="molecule type" value="Genomic_DNA"/>
</dbReference>
<dbReference type="Proteomes" id="UP000285575">
    <property type="component" value="Unassembled WGS sequence"/>
</dbReference>
<dbReference type="OrthoDB" id="9153348at2"/>
<dbReference type="AlphaFoldDB" id="A0A437RG12"/>
<evidence type="ECO:0000313" key="2">
    <source>
        <dbReference type="EMBL" id="RVU45648.1"/>
    </source>
</evidence>
<dbReference type="Gene3D" id="3.30.1150.10">
    <property type="match status" value="1"/>
</dbReference>
<reference evidence="2 3" key="1">
    <citation type="submission" date="2019-01" db="EMBL/GenBank/DDBJ databases">
        <authorList>
            <person name="Chen W.-M."/>
        </authorList>
    </citation>
    <scope>NUCLEOTIDE SEQUENCE [LARGE SCALE GENOMIC DNA]</scope>
    <source>
        <strain evidence="2 3">KYPY4</strain>
    </source>
</reference>
<keyword evidence="3" id="KW-1185">Reference proteome</keyword>
<sequence length="192" mass="20052">MALAGCAQAPKPAPTPPAPAAAPQPAPAPAPAAAPPTAGAIASPTRPGAQGVPGLTPPRPAGTAARGPIPRNPRYVTLSAPATPRSQAALQAQFAARLMQAHPDSTYTGRPPERLYAIPVLEVDLNADGTVRGIKVLRRPSTGDEATRLAMDAVRRAAPYGDVSRLPKPWRVVETFLFDDDLRFKPRTLDVD</sequence>
<accession>A0A437RG12</accession>
<comment type="caution">
    <text evidence="2">The sequence shown here is derived from an EMBL/GenBank/DDBJ whole genome shotgun (WGS) entry which is preliminary data.</text>
</comment>
<organism evidence="2 3">
    <name type="scientific">Rubrivivax rivuli</name>
    <dbReference type="NCBI Taxonomy" id="1862385"/>
    <lineage>
        <taxon>Bacteria</taxon>
        <taxon>Pseudomonadati</taxon>
        <taxon>Pseudomonadota</taxon>
        <taxon>Betaproteobacteria</taxon>
        <taxon>Burkholderiales</taxon>
        <taxon>Sphaerotilaceae</taxon>
        <taxon>Rubrivivax</taxon>
    </lineage>
</organism>
<gene>
    <name evidence="2" type="ORF">EOE66_14435</name>
</gene>
<feature type="compositionally biased region" description="Pro residues" evidence="1">
    <location>
        <begin position="11"/>
        <end position="34"/>
    </location>
</feature>